<dbReference type="EMBL" id="RBNJ01025444">
    <property type="protein sequence ID" value="RUS15506.1"/>
    <property type="molecule type" value="Genomic_DNA"/>
</dbReference>
<comment type="catalytic activity">
    <reaction evidence="3">
        <text>L-proline + a quinone = (S)-1-pyrroline-5-carboxylate + a quinol + H(+)</text>
        <dbReference type="Rhea" id="RHEA:23784"/>
        <dbReference type="ChEBI" id="CHEBI:15378"/>
        <dbReference type="ChEBI" id="CHEBI:17388"/>
        <dbReference type="ChEBI" id="CHEBI:24646"/>
        <dbReference type="ChEBI" id="CHEBI:60039"/>
        <dbReference type="ChEBI" id="CHEBI:132124"/>
        <dbReference type="EC" id="1.5.5.2"/>
    </reaction>
</comment>
<keyword evidence="3" id="KW-0285">Flavoprotein</keyword>
<comment type="function">
    <text evidence="3">Converts proline to delta-1-pyrroline-5-carboxylate.</text>
</comment>
<comment type="cofactor">
    <cofactor evidence="3">
        <name>FAD</name>
        <dbReference type="ChEBI" id="CHEBI:57692"/>
    </cofactor>
</comment>
<dbReference type="PROSITE" id="PS50222">
    <property type="entry name" value="EF_HAND_2"/>
    <property type="match status" value="1"/>
</dbReference>
<dbReference type="SUPFAM" id="SSF51730">
    <property type="entry name" value="FAD-linked oxidoreductase"/>
    <property type="match status" value="1"/>
</dbReference>
<dbReference type="GO" id="GO:0004657">
    <property type="term" value="F:proline dehydrogenase activity"/>
    <property type="evidence" value="ECO:0007669"/>
    <property type="project" value="UniProtKB-EC"/>
</dbReference>
<dbReference type="InterPro" id="IPR015659">
    <property type="entry name" value="Proline_oxidase"/>
</dbReference>
<evidence type="ECO:0000256" key="1">
    <source>
        <dbReference type="ARBA" id="ARBA00022837"/>
    </source>
</evidence>
<accession>A0A433PDB4</accession>
<dbReference type="GO" id="GO:0005509">
    <property type="term" value="F:calcium ion binding"/>
    <property type="evidence" value="ECO:0007669"/>
    <property type="project" value="InterPro"/>
</dbReference>
<evidence type="ECO:0000259" key="4">
    <source>
        <dbReference type="PROSITE" id="PS50222"/>
    </source>
</evidence>
<keyword evidence="6" id="KW-1185">Reference proteome</keyword>
<dbReference type="InterPro" id="IPR029041">
    <property type="entry name" value="FAD-linked_oxidoreductase-like"/>
</dbReference>
<dbReference type="InterPro" id="IPR011992">
    <property type="entry name" value="EF-hand-dom_pair"/>
</dbReference>
<keyword evidence="1" id="KW-0106">Calcium</keyword>
<evidence type="ECO:0000313" key="6">
    <source>
        <dbReference type="Proteomes" id="UP000274822"/>
    </source>
</evidence>
<protein>
    <recommendedName>
        <fullName evidence="3">Proline dehydrogenase</fullName>
        <ecNumber evidence="3">1.5.5.2</ecNumber>
    </recommendedName>
</protein>
<organism evidence="5 6">
    <name type="scientific">Jimgerdemannia flammicorona</name>
    <dbReference type="NCBI Taxonomy" id="994334"/>
    <lineage>
        <taxon>Eukaryota</taxon>
        <taxon>Fungi</taxon>
        <taxon>Fungi incertae sedis</taxon>
        <taxon>Mucoromycota</taxon>
        <taxon>Mucoromycotina</taxon>
        <taxon>Endogonomycetes</taxon>
        <taxon>Endogonales</taxon>
        <taxon>Endogonaceae</taxon>
        <taxon>Jimgerdemannia</taxon>
    </lineage>
</organism>
<dbReference type="PANTHER" id="PTHR13914">
    <property type="entry name" value="PROLINE OXIDASE"/>
    <property type="match status" value="1"/>
</dbReference>
<evidence type="ECO:0000256" key="3">
    <source>
        <dbReference type="RuleBase" id="RU364054"/>
    </source>
</evidence>
<keyword evidence="2 3" id="KW-0560">Oxidoreductase</keyword>
<proteinExistence type="inferred from homology"/>
<dbReference type="InterPro" id="IPR018247">
    <property type="entry name" value="EF_Hand_1_Ca_BS"/>
</dbReference>
<dbReference type="GO" id="GO:0010133">
    <property type="term" value="P:L-proline catabolic process to L-glutamate"/>
    <property type="evidence" value="ECO:0007669"/>
    <property type="project" value="TreeGrafter"/>
</dbReference>
<dbReference type="AlphaFoldDB" id="A0A433PDB4"/>
<dbReference type="InterPro" id="IPR002048">
    <property type="entry name" value="EF_hand_dom"/>
</dbReference>
<dbReference type="GO" id="GO:0005739">
    <property type="term" value="C:mitochondrion"/>
    <property type="evidence" value="ECO:0007669"/>
    <property type="project" value="TreeGrafter"/>
</dbReference>
<keyword evidence="3" id="KW-0642">Proline metabolism</keyword>
<comment type="caution">
    <text evidence="5">The sequence shown here is derived from an EMBL/GenBank/DDBJ whole genome shotgun (WGS) entry which is preliminary data.</text>
</comment>
<dbReference type="PROSITE" id="PS00018">
    <property type="entry name" value="EF_HAND_1"/>
    <property type="match status" value="1"/>
</dbReference>
<sequence>MEHSDPAFLSSSTTIAELNDPQNRVAVRTKTASELALALLVYRLCTLTWLVKLAPHIITFASRLHLSGPVYYIIKRTFFRQFCGGETADACVATMRRLRASGIGSILDLSIEADFDLSDTNANPAAVRAKSNAEADRVLELNMICLSTARCVPGSFAAIKVTALAPPALLRDLTTLLQILLDAFHAADADGDGNIGLAEFREIVRSLPGAPTVADPDALAFALFASATSTELSGTETIDFITFADALSVENPAARPLLVSAAGFTTEHLEDYEYTVERLYRLCQYATDAGARIMIDAEQSYFQRAIEHLAMRLEREYNRKGSADGPVVFNT</sequence>
<keyword evidence="3" id="KW-0274">FAD</keyword>
<dbReference type="PANTHER" id="PTHR13914:SF0">
    <property type="entry name" value="PROLINE DEHYDROGENASE 1, MITOCHONDRIAL"/>
    <property type="match status" value="1"/>
</dbReference>
<dbReference type="SMART" id="SM00054">
    <property type="entry name" value="EFh"/>
    <property type="match status" value="1"/>
</dbReference>
<dbReference type="SUPFAM" id="SSF47473">
    <property type="entry name" value="EF-hand"/>
    <property type="match status" value="1"/>
</dbReference>
<reference evidence="5 6" key="1">
    <citation type="journal article" date="2018" name="New Phytol.">
        <title>Phylogenomics of Endogonaceae and evolution of mycorrhizas within Mucoromycota.</title>
        <authorList>
            <person name="Chang Y."/>
            <person name="Desiro A."/>
            <person name="Na H."/>
            <person name="Sandor L."/>
            <person name="Lipzen A."/>
            <person name="Clum A."/>
            <person name="Barry K."/>
            <person name="Grigoriev I.V."/>
            <person name="Martin F.M."/>
            <person name="Stajich J.E."/>
            <person name="Smith M.E."/>
            <person name="Bonito G."/>
            <person name="Spatafora J.W."/>
        </authorList>
    </citation>
    <scope>NUCLEOTIDE SEQUENCE [LARGE SCALE GENOMIC DNA]</scope>
    <source>
        <strain evidence="5 6">AD002</strain>
    </source>
</reference>
<feature type="non-terminal residue" evidence="5">
    <location>
        <position position="331"/>
    </location>
</feature>
<dbReference type="EC" id="1.5.5.2" evidence="3"/>
<dbReference type="GO" id="GO:0071949">
    <property type="term" value="F:FAD binding"/>
    <property type="evidence" value="ECO:0007669"/>
    <property type="project" value="TreeGrafter"/>
</dbReference>
<evidence type="ECO:0000313" key="5">
    <source>
        <dbReference type="EMBL" id="RUS15506.1"/>
    </source>
</evidence>
<dbReference type="Proteomes" id="UP000274822">
    <property type="component" value="Unassembled WGS sequence"/>
</dbReference>
<gene>
    <name evidence="5" type="ORF">BC938DRAFT_476915</name>
</gene>
<name>A0A433PDB4_9FUNG</name>
<comment type="similarity">
    <text evidence="3">Belongs to the proline oxidase family.</text>
</comment>
<feature type="domain" description="EF-hand" evidence="4">
    <location>
        <begin position="175"/>
        <end position="210"/>
    </location>
</feature>
<evidence type="ECO:0000256" key="2">
    <source>
        <dbReference type="ARBA" id="ARBA00023002"/>
    </source>
</evidence>
<dbReference type="Gene3D" id="3.20.20.220">
    <property type="match status" value="2"/>
</dbReference>